<dbReference type="RefSeq" id="WP_231145793.1">
    <property type="nucleotide sequence ID" value="NZ_CP088102.1"/>
</dbReference>
<name>A0ABY3R241_9BRAD</name>
<dbReference type="EMBL" id="CP088102">
    <property type="protein sequence ID" value="UFW92076.1"/>
    <property type="molecule type" value="Genomic_DNA"/>
</dbReference>
<proteinExistence type="predicted"/>
<reference evidence="1" key="1">
    <citation type="submission" date="2021-11" db="EMBL/GenBank/DDBJ databases">
        <title>Australian commercial rhizobial inoculants.</title>
        <authorList>
            <person name="Kohlmeier M.G."/>
            <person name="O'Hara G.W."/>
            <person name="Colombi E."/>
            <person name="Ramsay J.P."/>
            <person name="Terpolilli J."/>
        </authorList>
    </citation>
    <scope>NUCLEOTIDE SEQUENCE</scope>
    <source>
        <strain evidence="1">CC829</strain>
        <plasmid evidence="1">pCC829_2</plasmid>
    </source>
</reference>
<protein>
    <submittedName>
        <fullName evidence="1">Uncharacterized protein</fullName>
    </submittedName>
</protein>
<sequence length="118" mass="13157">MRESPSLSVFAVEVDRRPAFAFASKTHVAAEAILKGEELRTKLSALKSGGAPLCDDYGIMRLRLARPAEREIYEDRRFGRIHHNEFYGAFLIELDRDAGSLDHVLAELIDLGNPEGSD</sequence>
<accession>A0ABY3R241</accession>
<organism evidence="1 3">
    <name type="scientific">Bradyrhizobium barranii</name>
    <dbReference type="NCBI Taxonomy" id="2992140"/>
    <lineage>
        <taxon>Bacteria</taxon>
        <taxon>Pseudomonadati</taxon>
        <taxon>Pseudomonadota</taxon>
        <taxon>Alphaproteobacteria</taxon>
        <taxon>Hyphomicrobiales</taxon>
        <taxon>Nitrobacteraceae</taxon>
        <taxon>Bradyrhizobium</taxon>
    </lineage>
</organism>
<dbReference type="Proteomes" id="UP001430990">
    <property type="component" value="Plasmid pCC829_2"/>
</dbReference>
<gene>
    <name evidence="2" type="ORF">BjapCC829_48310</name>
    <name evidence="1" type="ORF">BjapCC829_49150</name>
</gene>
<geneLocation type="plasmid" evidence="1 3">
    <name>pCC829_2</name>
</geneLocation>
<evidence type="ECO:0000313" key="3">
    <source>
        <dbReference type="Proteomes" id="UP001430990"/>
    </source>
</evidence>
<keyword evidence="3" id="KW-1185">Reference proteome</keyword>
<dbReference type="EMBL" id="CP088102">
    <property type="protein sequence ID" value="UFW91958.1"/>
    <property type="molecule type" value="Genomic_DNA"/>
</dbReference>
<evidence type="ECO:0000313" key="2">
    <source>
        <dbReference type="EMBL" id="UFW92076.1"/>
    </source>
</evidence>
<evidence type="ECO:0000313" key="1">
    <source>
        <dbReference type="EMBL" id="UFW91958.1"/>
    </source>
</evidence>
<keyword evidence="1" id="KW-0614">Plasmid</keyword>